<gene>
    <name evidence="1" type="ORF">ACFSYC_15750</name>
</gene>
<dbReference type="RefSeq" id="WP_377129533.1">
    <property type="nucleotide sequence ID" value="NZ_JBHUON010000022.1"/>
</dbReference>
<evidence type="ECO:0008006" key="3">
    <source>
        <dbReference type="Google" id="ProtNLM"/>
    </source>
</evidence>
<keyword evidence="2" id="KW-1185">Reference proteome</keyword>
<dbReference type="EMBL" id="JBHUON010000022">
    <property type="protein sequence ID" value="MFD2866151.1"/>
    <property type="molecule type" value="Genomic_DNA"/>
</dbReference>
<protein>
    <recommendedName>
        <fullName evidence="3">DUF541 domain-containing protein</fullName>
    </recommendedName>
</protein>
<accession>A0ABW5XT08</accession>
<sequence length="213" mass="24027">MKNLQLIFIFLVYAVPTFSQGTLKKGVIAVNITVKPPSGEKKLIIVIYKDADWIKLTFSFLDSIKTTALELNTAFTTNRNTLYSYLDSSGKMSEKTQKNIQKVIERHEDYIKKYSVYHAKSIVLPAKKYPAYNSLLAAIANASKEALELKEKNEKFVKIDGVNIDFEISTASEIKIAQAHSPNAQSNPLLYELLSRSLKIGDEHNVQTFLGKY</sequence>
<evidence type="ECO:0000313" key="2">
    <source>
        <dbReference type="Proteomes" id="UP001597601"/>
    </source>
</evidence>
<evidence type="ECO:0000313" key="1">
    <source>
        <dbReference type="EMBL" id="MFD2866151.1"/>
    </source>
</evidence>
<reference evidence="2" key="1">
    <citation type="journal article" date="2019" name="Int. J. Syst. Evol. Microbiol.">
        <title>The Global Catalogue of Microorganisms (GCM) 10K type strain sequencing project: providing services to taxonomists for standard genome sequencing and annotation.</title>
        <authorList>
            <consortium name="The Broad Institute Genomics Platform"/>
            <consortium name="The Broad Institute Genome Sequencing Center for Infectious Disease"/>
            <person name="Wu L."/>
            <person name="Ma J."/>
        </authorList>
    </citation>
    <scope>NUCLEOTIDE SEQUENCE [LARGE SCALE GENOMIC DNA]</scope>
    <source>
        <strain evidence="2">KCTC 52232</strain>
    </source>
</reference>
<comment type="caution">
    <text evidence="1">The sequence shown here is derived from an EMBL/GenBank/DDBJ whole genome shotgun (WGS) entry which is preliminary data.</text>
</comment>
<dbReference type="Proteomes" id="UP001597601">
    <property type="component" value="Unassembled WGS sequence"/>
</dbReference>
<organism evidence="1 2">
    <name type="scientific">Mucilaginibacter antarcticus</name>
    <dbReference type="NCBI Taxonomy" id="1855725"/>
    <lineage>
        <taxon>Bacteria</taxon>
        <taxon>Pseudomonadati</taxon>
        <taxon>Bacteroidota</taxon>
        <taxon>Sphingobacteriia</taxon>
        <taxon>Sphingobacteriales</taxon>
        <taxon>Sphingobacteriaceae</taxon>
        <taxon>Mucilaginibacter</taxon>
    </lineage>
</organism>
<proteinExistence type="predicted"/>
<name>A0ABW5XT08_9SPHI</name>